<dbReference type="EMBL" id="AMPO01000001">
    <property type="protein sequence ID" value="EKF86632.1"/>
    <property type="molecule type" value="Genomic_DNA"/>
</dbReference>
<dbReference type="InterPro" id="IPR046342">
    <property type="entry name" value="CBS_dom_sf"/>
</dbReference>
<dbReference type="PATRIC" id="fig|1204725.3.peg.11"/>
<evidence type="ECO:0000256" key="2">
    <source>
        <dbReference type="PROSITE-ProRule" id="PRU00703"/>
    </source>
</evidence>
<keyword evidence="5" id="KW-1185">Reference proteome</keyword>
<proteinExistence type="predicted"/>
<evidence type="ECO:0000313" key="4">
    <source>
        <dbReference type="EMBL" id="EKF86632.1"/>
    </source>
</evidence>
<name>K2R5V7_METFP</name>
<dbReference type="OrthoDB" id="8919at2157"/>
<feature type="domain" description="CBS" evidence="3">
    <location>
        <begin position="209"/>
        <end position="273"/>
    </location>
</feature>
<dbReference type="Gene3D" id="3.10.580.10">
    <property type="entry name" value="CBS-domain"/>
    <property type="match status" value="3"/>
</dbReference>
<dbReference type="SMART" id="SM00116">
    <property type="entry name" value="CBS"/>
    <property type="match status" value="4"/>
</dbReference>
<reference evidence="4 5" key="1">
    <citation type="journal article" date="2012" name="J. Bacteriol.">
        <title>Draft genome sequence of Methanobacterium formicicum DSM 3637, an archaebacterium isolated from the methane producer amoeba Pelomyxa palustris.</title>
        <authorList>
            <person name="Gutierrez G."/>
        </authorList>
    </citation>
    <scope>NUCLEOTIDE SEQUENCE [LARGE SCALE GENOMIC DNA]</scope>
    <source>
        <strain evidence="5">DSM 3637 / PP1</strain>
    </source>
</reference>
<dbReference type="AlphaFoldDB" id="K2R5V7"/>
<dbReference type="SUPFAM" id="SSF54631">
    <property type="entry name" value="CBS-domain pair"/>
    <property type="match status" value="3"/>
</dbReference>
<evidence type="ECO:0000259" key="3">
    <source>
        <dbReference type="PROSITE" id="PS51371"/>
    </source>
</evidence>
<feature type="domain" description="CBS" evidence="3">
    <location>
        <begin position="69"/>
        <end position="128"/>
    </location>
</feature>
<dbReference type="Proteomes" id="UP000007360">
    <property type="component" value="Unassembled WGS sequence"/>
</dbReference>
<protein>
    <submittedName>
        <fullName evidence="4">CBS domain-containing protein</fullName>
    </submittedName>
</protein>
<feature type="domain" description="CBS" evidence="3">
    <location>
        <begin position="8"/>
        <end position="65"/>
    </location>
</feature>
<keyword evidence="1 2" id="KW-0129">CBS domain</keyword>
<comment type="caution">
    <text evidence="4">The sequence shown here is derived from an EMBL/GenBank/DDBJ whole genome shotgun (WGS) entry which is preliminary data.</text>
</comment>
<evidence type="ECO:0000256" key="1">
    <source>
        <dbReference type="ARBA" id="ARBA00023122"/>
    </source>
</evidence>
<dbReference type="Pfam" id="PF00571">
    <property type="entry name" value="CBS"/>
    <property type="match status" value="4"/>
</dbReference>
<dbReference type="PANTHER" id="PTHR43080">
    <property type="entry name" value="CBS DOMAIN-CONTAINING PROTEIN CBSX3, MITOCHONDRIAL"/>
    <property type="match status" value="1"/>
</dbReference>
<gene>
    <name evidence="4" type="ORF">A994_00060</name>
</gene>
<organism evidence="4 5">
    <name type="scientific">Methanobacterium formicicum (strain DSM 3637 / PP1)</name>
    <dbReference type="NCBI Taxonomy" id="1204725"/>
    <lineage>
        <taxon>Archaea</taxon>
        <taxon>Methanobacteriati</taxon>
        <taxon>Methanobacteriota</taxon>
        <taxon>Methanomada group</taxon>
        <taxon>Methanobacteria</taxon>
        <taxon>Methanobacteriales</taxon>
        <taxon>Methanobacteriaceae</taxon>
        <taxon>Methanobacterium</taxon>
    </lineage>
</organism>
<dbReference type="PANTHER" id="PTHR43080:SF2">
    <property type="entry name" value="CBS DOMAIN-CONTAINING PROTEIN"/>
    <property type="match status" value="1"/>
</dbReference>
<sequence>MSPVEEVMTPDPVTVSVDTHATRVRSIFREEGFRTILVVSDNRLEGAITRGDMMNISSTKSNIDARGIMQKPRVIATPDMDLLQLAREIMKADTVYAPVVESADSMQLVGIITVADILRKFLYNGLETDTQTLKGLISPNVVTCNYNDLISHVWKRMDEYGFSGLPVMKKNKIIGIITRMDIIKSGNARMGFESDSHERGGSVMVEKVMKTPPVVATPLTPTREAGEIILEYDIGRIPVVENPVYVKREPRRAKEADLVGIVSREDILWSYIR</sequence>
<accession>K2R5V7</accession>
<feature type="domain" description="CBS" evidence="3">
    <location>
        <begin position="137"/>
        <end position="194"/>
    </location>
</feature>
<dbReference type="InterPro" id="IPR000644">
    <property type="entry name" value="CBS_dom"/>
</dbReference>
<dbReference type="PROSITE" id="PS51371">
    <property type="entry name" value="CBS"/>
    <property type="match status" value="4"/>
</dbReference>
<dbReference type="InterPro" id="IPR051257">
    <property type="entry name" value="Diverse_CBS-Domain"/>
</dbReference>
<evidence type="ECO:0000313" key="5">
    <source>
        <dbReference type="Proteomes" id="UP000007360"/>
    </source>
</evidence>